<protein>
    <submittedName>
        <fullName evidence="5">G-protein alpha subunit</fullName>
    </submittedName>
</protein>
<sequence length="174" mass="19755">LCIRCCGLVASYPSQLDARADFQCFYNERLDRISQKHTTGSAVLAARQVCGVVLTPFEKNLEFWRQLWRVVERSDLLVQIVDARQPLLYYSSDLEAYARDVDPNKRCIVLVNKSDFLTEEQRYVCVCNLFYSCVANEMGKSTNSESGANGVQVNMVSCHTESFQAILILHLDVV</sequence>
<accession>A0A183BBE8</accession>
<keyword evidence="3" id="KW-0378">Hydrolase</keyword>
<dbReference type="GO" id="GO:0000054">
    <property type="term" value="P:ribosomal subunit export from nucleus"/>
    <property type="evidence" value="ECO:0007669"/>
    <property type="project" value="TreeGrafter"/>
</dbReference>
<reference evidence="5" key="1">
    <citation type="submission" date="2016-06" db="UniProtKB">
        <authorList>
            <consortium name="WormBaseParasite"/>
        </authorList>
    </citation>
    <scope>IDENTIFICATION</scope>
</reference>
<dbReference type="WBParaSite" id="ECPE_0001657601-mRNA-1">
    <property type="protein sequence ID" value="ECPE_0001657601-mRNA-1"/>
    <property type="gene ID" value="ECPE_0001657601"/>
</dbReference>
<name>A0A183BBE8_9TREM</name>
<dbReference type="SUPFAM" id="SSF52540">
    <property type="entry name" value="P-loop containing nucleoside triphosphate hydrolases"/>
    <property type="match status" value="1"/>
</dbReference>
<proteinExistence type="predicted"/>
<dbReference type="AlphaFoldDB" id="A0A183BBE8"/>
<evidence type="ECO:0000256" key="1">
    <source>
        <dbReference type="ARBA" id="ARBA00022490"/>
    </source>
</evidence>
<dbReference type="InterPro" id="IPR027417">
    <property type="entry name" value="P-loop_NTPase"/>
</dbReference>
<dbReference type="InterPro" id="IPR043358">
    <property type="entry name" value="GNL1-like"/>
</dbReference>
<keyword evidence="1" id="KW-0963">Cytoplasm</keyword>
<organism evidence="5">
    <name type="scientific">Echinostoma caproni</name>
    <dbReference type="NCBI Taxonomy" id="27848"/>
    <lineage>
        <taxon>Eukaryota</taxon>
        <taxon>Metazoa</taxon>
        <taxon>Spiralia</taxon>
        <taxon>Lophotrochozoa</taxon>
        <taxon>Platyhelminthes</taxon>
        <taxon>Trematoda</taxon>
        <taxon>Digenea</taxon>
        <taxon>Plagiorchiida</taxon>
        <taxon>Echinostomata</taxon>
        <taxon>Echinostomatoidea</taxon>
        <taxon>Echinostomatidae</taxon>
        <taxon>Echinostoma</taxon>
    </lineage>
</organism>
<evidence type="ECO:0000256" key="2">
    <source>
        <dbReference type="ARBA" id="ARBA00022741"/>
    </source>
</evidence>
<evidence type="ECO:0000256" key="3">
    <source>
        <dbReference type="ARBA" id="ARBA00022801"/>
    </source>
</evidence>
<evidence type="ECO:0000256" key="4">
    <source>
        <dbReference type="ARBA" id="ARBA00023134"/>
    </source>
</evidence>
<keyword evidence="4" id="KW-0342">GTP-binding</keyword>
<dbReference type="Gene3D" id="3.40.50.300">
    <property type="entry name" value="P-loop containing nucleotide triphosphate hydrolases"/>
    <property type="match status" value="1"/>
</dbReference>
<dbReference type="GO" id="GO:0005525">
    <property type="term" value="F:GTP binding"/>
    <property type="evidence" value="ECO:0007669"/>
    <property type="project" value="UniProtKB-KW"/>
</dbReference>
<keyword evidence="2" id="KW-0547">Nucleotide-binding</keyword>
<dbReference type="GO" id="GO:0005829">
    <property type="term" value="C:cytosol"/>
    <property type="evidence" value="ECO:0007669"/>
    <property type="project" value="TreeGrafter"/>
</dbReference>
<dbReference type="PANTHER" id="PTHR45709:SF2">
    <property type="entry name" value="LARGE SUBUNIT GTPASE 1 HOMOLOG"/>
    <property type="match status" value="1"/>
</dbReference>
<dbReference type="GO" id="GO:0003924">
    <property type="term" value="F:GTPase activity"/>
    <property type="evidence" value="ECO:0007669"/>
    <property type="project" value="InterPro"/>
</dbReference>
<evidence type="ECO:0000313" key="5">
    <source>
        <dbReference type="WBParaSite" id="ECPE_0001657601-mRNA-1"/>
    </source>
</evidence>
<dbReference type="PANTHER" id="PTHR45709">
    <property type="entry name" value="LARGE SUBUNIT GTPASE 1 HOMOLOG-RELATED"/>
    <property type="match status" value="1"/>
</dbReference>